<keyword evidence="3" id="KW-0547">Nucleotide-binding</keyword>
<dbReference type="PROSITE" id="PS50893">
    <property type="entry name" value="ABC_TRANSPORTER_2"/>
    <property type="match status" value="1"/>
</dbReference>
<dbReference type="Proteomes" id="UP001056539">
    <property type="component" value="Chromosome"/>
</dbReference>
<dbReference type="GO" id="GO:0005524">
    <property type="term" value="F:ATP binding"/>
    <property type="evidence" value="ECO:0007669"/>
    <property type="project" value="UniProtKB-KW"/>
</dbReference>
<dbReference type="InterPro" id="IPR017871">
    <property type="entry name" value="ABC_transporter-like_CS"/>
</dbReference>
<evidence type="ECO:0000256" key="1">
    <source>
        <dbReference type="ARBA" id="ARBA00005417"/>
    </source>
</evidence>
<dbReference type="SMART" id="SM00382">
    <property type="entry name" value="AAA"/>
    <property type="match status" value="1"/>
</dbReference>
<proteinExistence type="inferred from homology"/>
<name>A0AAX3BA83_9SPIR</name>
<sequence length="244" mass="27263">MAMSVAIEVKNLSFGYAEKPIVNNVSFSINEGEFVTLVGPNGGGKTTLLRLLLGLLQPWSGSILIYGQPNIKQRQIIGYVPQSGIFDRQFPLTVEEMVLQGRLKPWGWYTDKDKKCALEALDKVGLLHLQKETFSHLSGGQLQRVLIARALASEARILFLDEPSASIDSESEEKLFSLLSTLKREKTILLVTHDTGFINTITDRVLCIHQTLCEHDIPTSGDDSSTYGYSTTYHKLSHNNERRL</sequence>
<dbReference type="PANTHER" id="PTHR42734:SF17">
    <property type="entry name" value="METAL TRANSPORT SYSTEM ATP-BINDING PROTEIN TM_0124-RELATED"/>
    <property type="match status" value="1"/>
</dbReference>
<dbReference type="InterPro" id="IPR003593">
    <property type="entry name" value="AAA+_ATPase"/>
</dbReference>
<evidence type="ECO:0000313" key="6">
    <source>
        <dbReference type="EMBL" id="URA09173.1"/>
    </source>
</evidence>
<keyword evidence="2" id="KW-0813">Transport</keyword>
<feature type="domain" description="ABC transporter" evidence="5">
    <location>
        <begin position="7"/>
        <end position="235"/>
    </location>
</feature>
<accession>A0AAX3BA83</accession>
<dbReference type="InterPro" id="IPR003439">
    <property type="entry name" value="ABC_transporter-like_ATP-bd"/>
</dbReference>
<reference evidence="6" key="1">
    <citation type="submission" date="2021-04" db="EMBL/GenBank/DDBJ databases">
        <authorList>
            <person name="Postec A."/>
        </authorList>
    </citation>
    <scope>NUCLEOTIDE SEQUENCE</scope>
    <source>
        <strain evidence="6">F1F22</strain>
    </source>
</reference>
<evidence type="ECO:0000259" key="5">
    <source>
        <dbReference type="PROSITE" id="PS50893"/>
    </source>
</evidence>
<dbReference type="Gene3D" id="3.40.50.300">
    <property type="entry name" value="P-loop containing nucleotide triphosphate hydrolases"/>
    <property type="match status" value="1"/>
</dbReference>
<dbReference type="InterPro" id="IPR027417">
    <property type="entry name" value="P-loop_NTPase"/>
</dbReference>
<evidence type="ECO:0000313" key="7">
    <source>
        <dbReference type="Proteomes" id="UP001056539"/>
    </source>
</evidence>
<keyword evidence="7" id="KW-1185">Reference proteome</keyword>
<dbReference type="KEGG" id="taqu:KDW03_06585"/>
<organism evidence="6 7">
    <name type="scientific">Thermospira aquatica</name>
    <dbReference type="NCBI Taxonomy" id="2828656"/>
    <lineage>
        <taxon>Bacteria</taxon>
        <taxon>Pseudomonadati</taxon>
        <taxon>Spirochaetota</taxon>
        <taxon>Spirochaetia</taxon>
        <taxon>Brevinematales</taxon>
        <taxon>Thermospiraceae</taxon>
        <taxon>Thermospira</taxon>
    </lineage>
</organism>
<dbReference type="CDD" id="cd03235">
    <property type="entry name" value="ABC_Metallic_Cations"/>
    <property type="match status" value="1"/>
</dbReference>
<dbReference type="PANTHER" id="PTHR42734">
    <property type="entry name" value="METAL TRANSPORT SYSTEM ATP-BINDING PROTEIN TM_0124-RELATED"/>
    <property type="match status" value="1"/>
</dbReference>
<evidence type="ECO:0000256" key="4">
    <source>
        <dbReference type="ARBA" id="ARBA00022840"/>
    </source>
</evidence>
<dbReference type="GO" id="GO:0016887">
    <property type="term" value="F:ATP hydrolysis activity"/>
    <property type="evidence" value="ECO:0007669"/>
    <property type="project" value="InterPro"/>
</dbReference>
<dbReference type="Pfam" id="PF00005">
    <property type="entry name" value="ABC_tran"/>
    <property type="match status" value="1"/>
</dbReference>
<evidence type="ECO:0000256" key="3">
    <source>
        <dbReference type="ARBA" id="ARBA00022741"/>
    </source>
</evidence>
<dbReference type="AlphaFoldDB" id="A0AAX3BA83"/>
<evidence type="ECO:0000256" key="2">
    <source>
        <dbReference type="ARBA" id="ARBA00022448"/>
    </source>
</evidence>
<protein>
    <submittedName>
        <fullName evidence="6">Metal ABC transporter ATP-binding protein</fullName>
    </submittedName>
</protein>
<dbReference type="PROSITE" id="PS00211">
    <property type="entry name" value="ABC_TRANSPORTER_1"/>
    <property type="match status" value="1"/>
</dbReference>
<comment type="similarity">
    <text evidence="1">Belongs to the ABC transporter superfamily.</text>
</comment>
<dbReference type="EMBL" id="CP073355">
    <property type="protein sequence ID" value="URA09173.1"/>
    <property type="molecule type" value="Genomic_DNA"/>
</dbReference>
<keyword evidence="4 6" id="KW-0067">ATP-binding</keyword>
<dbReference type="InterPro" id="IPR050153">
    <property type="entry name" value="Metal_Ion_Import_ABC"/>
</dbReference>
<dbReference type="RefSeq" id="WP_271434299.1">
    <property type="nucleotide sequence ID" value="NZ_CP073355.1"/>
</dbReference>
<reference evidence="6" key="2">
    <citation type="submission" date="2022-06" db="EMBL/GenBank/DDBJ databases">
        <title>Thermospira aquatica gen. nov., sp. nov.</title>
        <authorList>
            <person name="Ben Ali Gam Z."/>
            <person name="Labat M."/>
        </authorList>
    </citation>
    <scope>NUCLEOTIDE SEQUENCE</scope>
    <source>
        <strain evidence="6">F1F22</strain>
    </source>
</reference>
<dbReference type="SUPFAM" id="SSF52540">
    <property type="entry name" value="P-loop containing nucleoside triphosphate hydrolases"/>
    <property type="match status" value="1"/>
</dbReference>
<gene>
    <name evidence="6" type="ORF">KDW03_06585</name>
</gene>